<reference evidence="3" key="1">
    <citation type="submission" date="2023-04" db="EMBL/GenBank/DDBJ databases">
        <title>Complete genome sequence of Temperatibacter marinus.</title>
        <authorList>
            <person name="Rong J.-C."/>
            <person name="Yi M.-L."/>
            <person name="Zhao Q."/>
        </authorList>
    </citation>
    <scope>NUCLEOTIDE SEQUENCE</scope>
    <source>
        <strain evidence="3">NBRC 110045</strain>
    </source>
</reference>
<dbReference type="AlphaFoldDB" id="A0AA52H9R3"/>
<dbReference type="Gene3D" id="3.40.50.11090">
    <property type="match status" value="1"/>
</dbReference>
<dbReference type="Proteomes" id="UP001268683">
    <property type="component" value="Chromosome"/>
</dbReference>
<evidence type="ECO:0000313" key="4">
    <source>
        <dbReference type="Proteomes" id="UP001268683"/>
    </source>
</evidence>
<dbReference type="CDD" id="cd00761">
    <property type="entry name" value="Glyco_tranf_GTA_type"/>
    <property type="match status" value="1"/>
</dbReference>
<dbReference type="CDD" id="cd03801">
    <property type="entry name" value="GT4_PimA-like"/>
    <property type="match status" value="1"/>
</dbReference>
<protein>
    <submittedName>
        <fullName evidence="3">Glycosyltransferase</fullName>
        <ecNumber evidence="3">2.4.-.-</ecNumber>
    </submittedName>
</protein>
<dbReference type="GO" id="GO:0030247">
    <property type="term" value="F:polysaccharide binding"/>
    <property type="evidence" value="ECO:0007669"/>
    <property type="project" value="InterPro"/>
</dbReference>
<dbReference type="InterPro" id="IPR029044">
    <property type="entry name" value="Nucleotide-diphossugar_trans"/>
</dbReference>
<name>A0AA52H9R3_9PROT</name>
<dbReference type="KEGG" id="tmk:QGN29_02255"/>
<dbReference type="PANTHER" id="PTHR43685:SF13">
    <property type="entry name" value="O ANTIGEN BIOSYNTHESIS RHAMNOSYLTRANSFERASE RFBN"/>
    <property type="match status" value="1"/>
</dbReference>
<dbReference type="PANTHER" id="PTHR43685">
    <property type="entry name" value="GLYCOSYLTRANSFERASE"/>
    <property type="match status" value="1"/>
</dbReference>
<sequence>MHDELRTLLEAFPIFDPLWYSKKYGYSREEYSSDELLDLYLEGKGEPCAIFSSTYIKNQNGVLTSEMSSPEVLTWVLKNSGNQVDTSSGFSSRKYLQVYPEAQTSGLSAFLHFMTKGRALNYCGVPSAITLTSETLNAAQIWHHMHIIAQSGLFDEAYYRASYNVDDSLCAVEHYVCSHRDQAYNPNALFDTAYYLEHYSSYVKGAHPLLHYIAHGEASAFNPSLHFSVDLYRRQNQDLTIYDKTVLSHYLLHGMQERRPVFTVEEAKYIPDVYFDESALLPPLKETAETEKGGRVLHPMDFGPAMQLYADYEDKQVPLKPSDMSYTETLSIHFVLPDFKKGSGGHMTLFRMVHFLERLGHRLSLWITSRSFHKDSEQAYQTLVREFQHFSGSLHFIDEGIETASGDIIVATDCWSVWPVLSAQNFKKRFYLVQDYEPLFFPMGSHYRIAEETYKKDFHCLCASPWLATKMKDHGREATYFNLAADLETFYPSVKKERPNPVPRIIAYARMTTERRAVELLLLGLKKLSERGVEFEVDLFGDPHMAIEFPFRATVHGVVTPHEMATLFRAGDIGLVFSSTNYSLIPQEMMACGLPLVELRGESTEAIFPEDCITLTEASPASIATNLESLLQDRPRAMRQSEKALEWVSAFSWTGAAERIEKSFYRALQEENGFHLRTQDKKSFIKASVVIPTYNAGPLFNEVLAKVVGQVAPWDFEICIVDSGSTDETLEIISAYPSIKLVQIPNEDFNHGGTRNFGASHTTGEFIAYITQDAMPATDDWLFNLVSGLERYPNAAGAFGRHIAYEACNPFTQVEIKKNFDLYAHLPVNLSAKTVEKLWHAKDQRWLLFLHFLSNNNSCLRRQMWETIPFREISYGEDQAWAMDCITAGYEKVYVDKACVYHSHDYTPEQQYERMLEEANLLINHFGYQIFDETKSKELLLNDRNEYSYAIADRFNIGQDAIDEQLRLNESVVDAILKIGLAKSISS</sequence>
<proteinExistence type="predicted"/>
<keyword evidence="4" id="KW-1185">Reference proteome</keyword>
<dbReference type="GO" id="GO:0044010">
    <property type="term" value="P:single-species biofilm formation"/>
    <property type="evidence" value="ECO:0007669"/>
    <property type="project" value="TreeGrafter"/>
</dbReference>
<dbReference type="EMBL" id="CP123872">
    <property type="protein sequence ID" value="WND03189.1"/>
    <property type="molecule type" value="Genomic_DNA"/>
</dbReference>
<evidence type="ECO:0000259" key="1">
    <source>
        <dbReference type="Pfam" id="PF00535"/>
    </source>
</evidence>
<evidence type="ECO:0000313" key="3">
    <source>
        <dbReference type="EMBL" id="WND03189.1"/>
    </source>
</evidence>
<accession>A0AA52H9R3</accession>
<dbReference type="SUPFAM" id="SSF53448">
    <property type="entry name" value="Nucleotide-diphospho-sugar transferases"/>
    <property type="match status" value="1"/>
</dbReference>
<dbReference type="InterPro" id="IPR055050">
    <property type="entry name" value="WsaF_C"/>
</dbReference>
<dbReference type="Gene3D" id="3.90.550.10">
    <property type="entry name" value="Spore Coat Polysaccharide Biosynthesis Protein SpsA, Chain A"/>
    <property type="match status" value="1"/>
</dbReference>
<dbReference type="InterPro" id="IPR050834">
    <property type="entry name" value="Glycosyltransf_2"/>
</dbReference>
<dbReference type="EC" id="2.4.-.-" evidence="3"/>
<dbReference type="InterPro" id="IPR001173">
    <property type="entry name" value="Glyco_trans_2-like"/>
</dbReference>
<dbReference type="SUPFAM" id="SSF53756">
    <property type="entry name" value="UDP-Glycosyltransferase/glycogen phosphorylase"/>
    <property type="match status" value="1"/>
</dbReference>
<feature type="domain" description="Glycosyltransferase 2-like" evidence="1">
    <location>
        <begin position="688"/>
        <end position="804"/>
    </location>
</feature>
<dbReference type="Pfam" id="PF00535">
    <property type="entry name" value="Glycos_transf_2"/>
    <property type="match status" value="1"/>
</dbReference>
<gene>
    <name evidence="3" type="ORF">QGN29_02255</name>
</gene>
<dbReference type="Gene3D" id="3.40.50.2000">
    <property type="entry name" value="Glycogen Phosphorylase B"/>
    <property type="match status" value="1"/>
</dbReference>
<dbReference type="Pfam" id="PF22772">
    <property type="entry name" value="WsaF_C"/>
    <property type="match status" value="1"/>
</dbReference>
<keyword evidence="3" id="KW-0808">Transferase</keyword>
<dbReference type="GO" id="GO:0016757">
    <property type="term" value="F:glycosyltransferase activity"/>
    <property type="evidence" value="ECO:0007669"/>
    <property type="project" value="UniProtKB-KW"/>
</dbReference>
<keyword evidence="3" id="KW-0328">Glycosyltransferase</keyword>
<feature type="domain" description="WsaF C-terminal" evidence="2">
    <location>
        <begin position="504"/>
        <end position="627"/>
    </location>
</feature>
<evidence type="ECO:0000259" key="2">
    <source>
        <dbReference type="Pfam" id="PF22772"/>
    </source>
</evidence>
<dbReference type="RefSeq" id="WP_310799038.1">
    <property type="nucleotide sequence ID" value="NZ_CP123872.1"/>
</dbReference>
<organism evidence="3 4">
    <name type="scientific">Temperatibacter marinus</name>
    <dbReference type="NCBI Taxonomy" id="1456591"/>
    <lineage>
        <taxon>Bacteria</taxon>
        <taxon>Pseudomonadati</taxon>
        <taxon>Pseudomonadota</taxon>
        <taxon>Alphaproteobacteria</taxon>
        <taxon>Kordiimonadales</taxon>
        <taxon>Temperatibacteraceae</taxon>
        <taxon>Temperatibacter</taxon>
    </lineage>
</organism>